<evidence type="ECO:0000259" key="11">
    <source>
        <dbReference type="PROSITE" id="PS51157"/>
    </source>
</evidence>
<keyword evidence="6 9" id="KW-0862">Zinc</keyword>
<evidence type="ECO:0000256" key="10">
    <source>
        <dbReference type="SAM" id="MobiDB-lite"/>
    </source>
</evidence>
<feature type="compositionally biased region" description="Acidic residues" evidence="10">
    <location>
        <begin position="694"/>
        <end position="707"/>
    </location>
</feature>
<comment type="similarity">
    <text evidence="7 9">Belongs to the E3 ubiquitin-protein ligase UBR1-like family.</text>
</comment>
<feature type="zinc finger region" description="UBR-type" evidence="8">
    <location>
        <begin position="49"/>
        <end position="120"/>
    </location>
</feature>
<protein>
    <recommendedName>
        <fullName evidence="9">E3 ubiquitin-protein ligase</fullName>
        <ecNumber evidence="9">2.3.2.27</ecNumber>
    </recommendedName>
</protein>
<dbReference type="PANTHER" id="PTHR21497">
    <property type="entry name" value="UBIQUITIN LIGASE E3 ALPHA-RELATED"/>
    <property type="match status" value="1"/>
</dbReference>
<evidence type="ECO:0000256" key="2">
    <source>
        <dbReference type="ARBA" id="ARBA00022679"/>
    </source>
</evidence>
<evidence type="ECO:0000256" key="9">
    <source>
        <dbReference type="RuleBase" id="RU366018"/>
    </source>
</evidence>
<feature type="region of interest" description="Disordered" evidence="10">
    <location>
        <begin position="684"/>
        <end position="712"/>
    </location>
</feature>
<sequence length="1557" mass="181487">MDRYKELESLFISDTQKAINESQQIICSVAGFASFSDFYNYHLEHSHISTCQKEWSTNRQMSIHCVDCSISPNSCFCLECFLKSNHQGHEYLIRPNSIGNCDCGDLQQWKRAGFCPKHQGLEEDSHPENYLDEKLRTVLTDTIFKAAFSSLTYFSQNKKDGFSLIIQFLISFLKFGDGFRRLLVISFTERANIDELFDSIFKATEDFNEELKHFCGLLINDQLFKNNFSKITYRISIESVMPMLIGSLISTYRNPILKIWDSFWFHGFSISPIRYNIDHYNWDWVEYGIKFQNFLKNILSLIGKDSFNSDDVPDLFLSNASLHFASECQPNERTQNFFDRFFSETLTKGTTRFYDDGHNNTLVVTSFKEDTNTSYYEAILYFNYFFFENNECFKSKENLKFDGLFEILDKTIDISHIYFIGKNLVGSSESNENEKFISYLISNQLKNKDDDEEEDNEDNFKSFHNGASFYISHPMFYSVLYLFRNDEMCRTKMARLFSLEKYQSLRVRLGILALKNFLALLCLHQSLVPGNNSGAAYLLSIYINIPSLVSSGIPLIVPFLQLLIGIQSKEINGFCLKEFFAFEMAREIGIFDDFTTVDYEDENAEVKQKQMIFAFLYCVLLFVVERTLYHFNGFEFIKEQIIFGLKKGISNLNQLKDMFDLSVTESGHHMSDFNKIIVEVANARQKSKQRSNENEEEEEEDESDDDENSGKQDVSFDLKETVEFKKITAINSINDEKVIMNNEISKNPEKLLKIQDFEPEETFFFKNENDCSVDSTGLSIRLKDLLMTPTVIAIVYHTLRNTSEKVELNEHLAMNILLLISKFIQEDDHDESSQTDLSVKEINYDSTIVDLISKLKENIFDYKVDENGKATIQNTLSKKVFNSLLKIKISSENQSPKSFIEILLEKGEIGKTVLDQMSIEIEAQIDGLANQKEKQDVNKMKKIRANKLKEDIMNHFKTITANFNDQNDENLTLINSEVDADVCSICSTTKKDELLCFPLFLYRTKFPFIIDKPPLVKLPAKQAFKEVQVFEDEEILSDDDDDEEEEEEEEDIPDDPEEMFARFLQDHPDFMEDDMSEQTQRLVETIHLAILETHAGLMERREERRRKREERQKLKIQKKKEKMEKKVDELNDDDDTLVEKMLTPGNLFVIQFGICQHLIHPECVDKKRFNCPIDRSFKNGFLPNIDDLKTDSIFVNENNCEVVTENLTDPFKNSLTLFIDNYSSFFRVGNDRTVDVFVELVKSISGLISTYEIRLRSLPGSLDSKKNKLLSRNLFLTSWYSYRMKGKPDMKTDFIDVDSKLSVFQRFIKKLIECDEILHEEKESLKRIVSSFISSFSANTNERSEKELFLFLRRVYLVDHFLLSNGEEQSFIDWDELLSIESLSAHFNVAFNFIKNDFEFKPFIFAKLPKEFIRFGEAPYNFPVDQTHNLSIFNLLNYNLLIQNYDDFDECIENDLPDKYMDELKINSSNRNEASFIRAKYSGKNYPSVLLYIGSKASSLAVFSEGNLIFLRPFYLDRYGCADIGYVRNQPLFLNEDRYDRFMDEVLSGDFSFELEK</sequence>
<name>A0ABR2KBP6_9EUKA</name>
<organism evidence="12 13">
    <name type="scientific">Tritrichomonas musculus</name>
    <dbReference type="NCBI Taxonomy" id="1915356"/>
    <lineage>
        <taxon>Eukaryota</taxon>
        <taxon>Metamonada</taxon>
        <taxon>Parabasalia</taxon>
        <taxon>Tritrichomonadida</taxon>
        <taxon>Tritrichomonadidae</taxon>
        <taxon>Tritrichomonas</taxon>
    </lineage>
</organism>
<dbReference type="EMBL" id="JAPFFF010000006">
    <property type="protein sequence ID" value="KAK8888327.1"/>
    <property type="molecule type" value="Genomic_DNA"/>
</dbReference>
<dbReference type="Gene3D" id="2.10.110.30">
    <property type="match status" value="1"/>
</dbReference>
<keyword evidence="2 9" id="KW-0808">Transferase</keyword>
<evidence type="ECO:0000256" key="7">
    <source>
        <dbReference type="ARBA" id="ARBA00046341"/>
    </source>
</evidence>
<evidence type="ECO:0000313" key="12">
    <source>
        <dbReference type="EMBL" id="KAK8888327.1"/>
    </source>
</evidence>
<dbReference type="InterPro" id="IPR039164">
    <property type="entry name" value="UBR1-like"/>
</dbReference>
<dbReference type="InterPro" id="IPR044046">
    <property type="entry name" value="E3_ligase_UBR-like_C"/>
</dbReference>
<dbReference type="InterPro" id="IPR003126">
    <property type="entry name" value="Znf_UBR"/>
</dbReference>
<dbReference type="PROSITE" id="PS51157">
    <property type="entry name" value="ZF_UBR"/>
    <property type="match status" value="1"/>
</dbReference>
<gene>
    <name evidence="12" type="ORF">M9Y10_039394</name>
</gene>
<keyword evidence="4 9" id="KW-0863">Zinc-finger</keyword>
<accession>A0ABR2KBP6</accession>
<feature type="compositionally biased region" description="Basic residues" evidence="10">
    <location>
        <begin position="1103"/>
        <end position="1118"/>
    </location>
</feature>
<proteinExistence type="inferred from homology"/>
<comment type="catalytic activity">
    <reaction evidence="1 9">
        <text>S-ubiquitinyl-[E2 ubiquitin-conjugating enzyme]-L-cysteine + [acceptor protein]-L-lysine = [E2 ubiquitin-conjugating enzyme]-L-cysteine + N(6)-ubiquitinyl-[acceptor protein]-L-lysine.</text>
        <dbReference type="EC" id="2.3.2.27"/>
    </reaction>
</comment>
<comment type="function">
    <text evidence="9">Ubiquitin ligase protein which is a component of the N-end rule pathway. Recognizes and binds to proteins bearing specific N-terminal residues that are destabilizing according to the N-end rule, leading to their ubiquitination and subsequent degradation.</text>
</comment>
<dbReference type="CDD" id="cd19670">
    <property type="entry name" value="UBR-box_UBR1_2_3"/>
    <property type="match status" value="1"/>
</dbReference>
<evidence type="ECO:0000256" key="5">
    <source>
        <dbReference type="ARBA" id="ARBA00022786"/>
    </source>
</evidence>
<keyword evidence="13" id="KW-1185">Reference proteome</keyword>
<evidence type="ECO:0000256" key="6">
    <source>
        <dbReference type="ARBA" id="ARBA00022833"/>
    </source>
</evidence>
<reference evidence="12 13" key="1">
    <citation type="submission" date="2024-04" db="EMBL/GenBank/DDBJ databases">
        <title>Tritrichomonas musculus Genome.</title>
        <authorList>
            <person name="Alves-Ferreira E."/>
            <person name="Grigg M."/>
            <person name="Lorenzi H."/>
            <person name="Galac M."/>
        </authorList>
    </citation>
    <scope>NUCLEOTIDE SEQUENCE [LARGE SCALE GENOMIC DNA]</scope>
    <source>
        <strain evidence="12 13">EAF2021</strain>
    </source>
</reference>
<feature type="region of interest" description="Disordered" evidence="10">
    <location>
        <begin position="1034"/>
        <end position="1057"/>
    </location>
</feature>
<dbReference type="PANTHER" id="PTHR21497:SF24">
    <property type="entry name" value="E3 UBIQUITIN-PROTEIN LIGASE UBR1"/>
    <property type="match status" value="1"/>
</dbReference>
<dbReference type="Proteomes" id="UP001470230">
    <property type="component" value="Unassembled WGS sequence"/>
</dbReference>
<comment type="caution">
    <text evidence="12">The sequence shown here is derived from an EMBL/GenBank/DDBJ whole genome shotgun (WGS) entry which is preliminary data.</text>
</comment>
<feature type="domain" description="UBR-type" evidence="11">
    <location>
        <begin position="49"/>
        <end position="120"/>
    </location>
</feature>
<feature type="region of interest" description="Disordered" evidence="10">
    <location>
        <begin position="1099"/>
        <end position="1118"/>
    </location>
</feature>
<dbReference type="Pfam" id="PF18995">
    <property type="entry name" value="PRT6_C"/>
    <property type="match status" value="1"/>
</dbReference>
<evidence type="ECO:0000256" key="4">
    <source>
        <dbReference type="ARBA" id="ARBA00022771"/>
    </source>
</evidence>
<keyword evidence="3 9" id="KW-0479">Metal-binding</keyword>
<evidence type="ECO:0000256" key="8">
    <source>
        <dbReference type="PROSITE-ProRule" id="PRU00508"/>
    </source>
</evidence>
<dbReference type="SMART" id="SM00396">
    <property type="entry name" value="ZnF_UBR1"/>
    <property type="match status" value="1"/>
</dbReference>
<evidence type="ECO:0000256" key="1">
    <source>
        <dbReference type="ARBA" id="ARBA00000900"/>
    </source>
</evidence>
<comment type="pathway">
    <text evidence="9">Protein modification; protein ubiquitination.</text>
</comment>
<dbReference type="Pfam" id="PF02207">
    <property type="entry name" value="zf-UBR"/>
    <property type="match status" value="1"/>
</dbReference>
<evidence type="ECO:0000313" key="13">
    <source>
        <dbReference type="Proteomes" id="UP001470230"/>
    </source>
</evidence>
<evidence type="ECO:0000256" key="3">
    <source>
        <dbReference type="ARBA" id="ARBA00022723"/>
    </source>
</evidence>
<keyword evidence="5 9" id="KW-0833">Ubl conjugation pathway</keyword>
<dbReference type="EC" id="2.3.2.27" evidence="9"/>